<accession>A0ABP5X4P6</accession>
<evidence type="ECO:0000313" key="2">
    <source>
        <dbReference type="Proteomes" id="UP001500460"/>
    </source>
</evidence>
<dbReference type="Proteomes" id="UP001500460">
    <property type="component" value="Unassembled WGS sequence"/>
</dbReference>
<evidence type="ECO:0000313" key="1">
    <source>
        <dbReference type="EMBL" id="GAA2445249.1"/>
    </source>
</evidence>
<organism evidence="1 2">
    <name type="scientific">Streptomyces glaucus</name>
    <dbReference type="NCBI Taxonomy" id="284029"/>
    <lineage>
        <taxon>Bacteria</taxon>
        <taxon>Bacillati</taxon>
        <taxon>Actinomycetota</taxon>
        <taxon>Actinomycetes</taxon>
        <taxon>Kitasatosporales</taxon>
        <taxon>Streptomycetaceae</taxon>
        <taxon>Streptomyces</taxon>
    </lineage>
</organism>
<protein>
    <submittedName>
        <fullName evidence="1">Uncharacterized protein</fullName>
    </submittedName>
</protein>
<comment type="caution">
    <text evidence="1">The sequence shown here is derived from an EMBL/GenBank/DDBJ whole genome shotgun (WGS) entry which is preliminary data.</text>
</comment>
<sequence>MTAELIHLIVRKTDSGLYVTSPQAPGFMFGRETLKAVRADLQDALSFHFDEPGPFRVLEHHERHYEIADGELVTRIANDKFLDERQFVYERLGEVLRDESQAISLAHGVANSVGESVYVCALPQDTVGWLVDQLDERGDAFSAAILVADQMLLTLPFAYGENRERIEGSFTLASSRYDRKTPLSEIIQATNVVTPIPRLPVSRGGARNAR</sequence>
<keyword evidence="2" id="KW-1185">Reference proteome</keyword>
<dbReference type="EMBL" id="BAAATK010000027">
    <property type="protein sequence ID" value="GAA2445249.1"/>
    <property type="molecule type" value="Genomic_DNA"/>
</dbReference>
<dbReference type="RefSeq" id="WP_344605498.1">
    <property type="nucleotide sequence ID" value="NZ_BAAATK010000027.1"/>
</dbReference>
<proteinExistence type="predicted"/>
<name>A0ABP5X4P6_9ACTN</name>
<reference evidence="2" key="1">
    <citation type="journal article" date="2019" name="Int. J. Syst. Evol. Microbiol.">
        <title>The Global Catalogue of Microorganisms (GCM) 10K type strain sequencing project: providing services to taxonomists for standard genome sequencing and annotation.</title>
        <authorList>
            <consortium name="The Broad Institute Genomics Platform"/>
            <consortium name="The Broad Institute Genome Sequencing Center for Infectious Disease"/>
            <person name="Wu L."/>
            <person name="Ma J."/>
        </authorList>
    </citation>
    <scope>NUCLEOTIDE SEQUENCE [LARGE SCALE GENOMIC DNA]</scope>
    <source>
        <strain evidence="2">JCM 6922</strain>
    </source>
</reference>
<gene>
    <name evidence="1" type="ORF">GCM10010421_40780</name>
</gene>